<feature type="compositionally biased region" description="Gly residues" evidence="1">
    <location>
        <begin position="677"/>
        <end position="687"/>
    </location>
</feature>
<dbReference type="InParanoid" id="A0A0G4GIL0"/>
<keyword evidence="4" id="KW-1185">Reference proteome</keyword>
<evidence type="ECO:0000313" key="4">
    <source>
        <dbReference type="Proteomes" id="UP000041254"/>
    </source>
</evidence>
<dbReference type="Proteomes" id="UP000041254">
    <property type="component" value="Unassembled WGS sequence"/>
</dbReference>
<dbReference type="EMBL" id="CDMY01000677">
    <property type="protein sequence ID" value="CEM29669.1"/>
    <property type="molecule type" value="Genomic_DNA"/>
</dbReference>
<dbReference type="PROSITE" id="PS50172">
    <property type="entry name" value="BRCT"/>
    <property type="match status" value="1"/>
</dbReference>
<feature type="compositionally biased region" description="Low complexity" evidence="1">
    <location>
        <begin position="571"/>
        <end position="589"/>
    </location>
</feature>
<dbReference type="VEuPathDB" id="CryptoDB:Vbra_17897"/>
<sequence>MEPQNTDLEEPYWHHRATVTEEEVAALICREEEEELEDLGHLSPIRHESATVPQTFYNLMAVRSGVLKKPELISNLSARNTTNEVDGGRQWVLSSRCSSTKSSSGRSHEVRAALRYGDELALVDKACSDCHVFLEYGICHHIIGMISRACLHHPAGMVCPAPSPAPPPIPPRASAPPPPPIDMVTPSSDHAVDANNARGTTDPLLWDDDAPLAAQLAPQAAPQDDRQPHPGAKTSGSGPRRIPLSFGTAAGAKGKAKAKARRGPRKPKKEPELPTREYPFAGASFVFTGELKKLTRKDAERPVRALGGKVQSSVTRNTDYLVVGSYLKDGRAVTSTTKYEAAMALNNDPSIAKKVLVLYETDIKEILDKQELPQGPDNGDGEEAAVDEGQPAAAAGSAKAAAPAAGHSSGGRVDVVPERVRRAAKRKAGPKPLRPKAAARKKKKRVVEEGVPNGEAVRSPRSRFVDEMLVFKRGECPYAEVDELVRNLQEQWESLAPDRKRRHEAAYERDQRALELRRSSERPEPPAADAPASPVLGFDINDFFFPSDDPEDTPAPPPQAPPSPSLPPAAAPAAAAAAGDATGPAAGAPEEPPERDILDQIFGDFLASSPPPSPRNQPTSEAAPAPAPAAVSADANGMVGMSSSSPIDVEEGSQVGSSANKRLIKRLVKRPRESQAGAGGEGGGGMSCDGDGIERAVACERPAVRRKLKRVPKKRRVDDSGVDQSQL</sequence>
<dbReference type="OrthoDB" id="446168at2759"/>
<reference evidence="3 4" key="1">
    <citation type="submission" date="2014-11" db="EMBL/GenBank/DDBJ databases">
        <authorList>
            <person name="Zhu J."/>
            <person name="Qi W."/>
            <person name="Song R."/>
        </authorList>
    </citation>
    <scope>NUCLEOTIDE SEQUENCE [LARGE SCALE GENOMIC DNA]</scope>
</reference>
<dbReference type="Pfam" id="PF00533">
    <property type="entry name" value="BRCT"/>
    <property type="match status" value="1"/>
</dbReference>
<gene>
    <name evidence="3" type="ORF">Vbra_17897</name>
</gene>
<feature type="compositionally biased region" description="Low complexity" evidence="1">
    <location>
        <begin position="392"/>
        <end position="411"/>
    </location>
</feature>
<evidence type="ECO:0000259" key="2">
    <source>
        <dbReference type="PROSITE" id="PS50172"/>
    </source>
</evidence>
<dbReference type="CDD" id="cd17748">
    <property type="entry name" value="BRCT_DNA_ligase_like"/>
    <property type="match status" value="1"/>
</dbReference>
<protein>
    <recommendedName>
        <fullName evidence="2">BRCT domain-containing protein</fullName>
    </recommendedName>
</protein>
<dbReference type="InterPro" id="IPR036420">
    <property type="entry name" value="BRCT_dom_sf"/>
</dbReference>
<dbReference type="STRING" id="1169540.A0A0G4GIL0"/>
<feature type="region of interest" description="Disordered" evidence="1">
    <location>
        <begin position="168"/>
        <end position="206"/>
    </location>
</feature>
<dbReference type="AlphaFoldDB" id="A0A0G4GIL0"/>
<dbReference type="Gene3D" id="3.40.50.10190">
    <property type="entry name" value="BRCT domain"/>
    <property type="match status" value="1"/>
</dbReference>
<feature type="compositionally biased region" description="Pro residues" evidence="1">
    <location>
        <begin position="168"/>
        <end position="181"/>
    </location>
</feature>
<feature type="compositionally biased region" description="Basic residues" evidence="1">
    <location>
        <begin position="254"/>
        <end position="268"/>
    </location>
</feature>
<dbReference type="InterPro" id="IPR001357">
    <property type="entry name" value="BRCT_dom"/>
</dbReference>
<evidence type="ECO:0000256" key="1">
    <source>
        <dbReference type="SAM" id="MobiDB-lite"/>
    </source>
</evidence>
<name>A0A0G4GIL0_VITBC</name>
<accession>A0A0G4GIL0</accession>
<feature type="region of interest" description="Disordered" evidence="1">
    <location>
        <begin position="218"/>
        <end position="276"/>
    </location>
</feature>
<feature type="compositionally biased region" description="Pro residues" evidence="1">
    <location>
        <begin position="553"/>
        <end position="570"/>
    </location>
</feature>
<feature type="region of interest" description="Disordered" evidence="1">
    <location>
        <begin position="493"/>
        <end position="727"/>
    </location>
</feature>
<organism evidence="3 4">
    <name type="scientific">Vitrella brassicaformis (strain CCMP3155)</name>
    <dbReference type="NCBI Taxonomy" id="1169540"/>
    <lineage>
        <taxon>Eukaryota</taxon>
        <taxon>Sar</taxon>
        <taxon>Alveolata</taxon>
        <taxon>Colpodellida</taxon>
        <taxon>Vitrellaceae</taxon>
        <taxon>Vitrella</taxon>
    </lineage>
</organism>
<dbReference type="SMART" id="SM00292">
    <property type="entry name" value="BRCT"/>
    <property type="match status" value="1"/>
</dbReference>
<feature type="compositionally biased region" description="Basic and acidic residues" evidence="1">
    <location>
        <begin position="504"/>
        <end position="524"/>
    </location>
</feature>
<feature type="domain" description="BRCT" evidence="2">
    <location>
        <begin position="275"/>
        <end position="372"/>
    </location>
</feature>
<feature type="region of interest" description="Disordered" evidence="1">
    <location>
        <begin position="368"/>
        <end position="454"/>
    </location>
</feature>
<feature type="compositionally biased region" description="Basic residues" evidence="1">
    <location>
        <begin position="704"/>
        <end position="715"/>
    </location>
</feature>
<dbReference type="SUPFAM" id="SSF52113">
    <property type="entry name" value="BRCT domain"/>
    <property type="match status" value="1"/>
</dbReference>
<feature type="compositionally biased region" description="Basic residues" evidence="1">
    <location>
        <begin position="422"/>
        <end position="445"/>
    </location>
</feature>
<evidence type="ECO:0000313" key="3">
    <source>
        <dbReference type="EMBL" id="CEM29669.1"/>
    </source>
</evidence>
<proteinExistence type="predicted"/>